<feature type="compositionally biased region" description="Polar residues" evidence="2">
    <location>
        <begin position="51"/>
        <end position="71"/>
    </location>
</feature>
<sequence length="356" mass="41924">MAQKRINSRTQFAGHKLQVHMSSGAEKNLKPSTLPPLRQAKGHSKRKTKSVTKIQPVAQSQVSVDMTTATKTPRALRRRDQPHHGKVQAKVRLMKSMLRNQRTSLQELYSHEGYLSKLNQELIKTILETEDSTALSVREMLQQQNILGNIIDILEYSNKKRVQELRSEFQEWKEKEESKTNTLQWEVEQLNSEIRKANEEVNLLSTYMDHEYPIRLVQIANHVRLVQQAKDSQQDELDNLREMREKVLAFFSNIIQEKKRRILKSLVVKTQEPHENRLLLKTRDSRRLQRCVLWFEELIKQLKEEIPMLISEVEQMYAEIWNPREAVFKDVLLQRPKCTPDMAVELNIPTQELFPF</sequence>
<gene>
    <name evidence="3" type="primary">C3h20orf96</name>
</gene>
<dbReference type="RefSeq" id="NP_001382549.1">
    <property type="nucleotide sequence ID" value="NM_001395620.1"/>
</dbReference>
<protein>
    <submittedName>
        <fullName evidence="3">Similar to human chromosome 20 open reading frame 96</fullName>
    </submittedName>
</protein>
<evidence type="ECO:0000256" key="1">
    <source>
        <dbReference type="SAM" id="Coils"/>
    </source>
</evidence>
<dbReference type="RGD" id="1559448">
    <property type="gene designation" value="C3h20orf96"/>
</dbReference>
<reference evidence="3" key="3">
    <citation type="submission" date="2025-09" db="UniProtKB">
        <authorList>
            <consortium name="Ensembl"/>
        </authorList>
    </citation>
    <scope>IDENTIFICATION</scope>
    <source>
        <strain evidence="3">Brown Norway</strain>
    </source>
</reference>
<dbReference type="GeneID" id="502684"/>
<dbReference type="PANTHER" id="PTHR28574">
    <property type="entry name" value="RIKEN CDNA 6820408C15"/>
    <property type="match status" value="1"/>
</dbReference>
<evidence type="ECO:0000313" key="4">
    <source>
        <dbReference type="Proteomes" id="UP000002494"/>
    </source>
</evidence>
<dbReference type="Ensembl" id="ENSRNOT00000134300.1">
    <property type="protein sequence ID" value="ENSRNOP00000108278.1"/>
    <property type="gene ID" value="ENSRNOG00000023721.8"/>
</dbReference>
<feature type="coiled-coil region" evidence="1">
    <location>
        <begin position="162"/>
        <end position="246"/>
    </location>
</feature>
<dbReference type="InterPro" id="IPR029236">
    <property type="entry name" value="DUF4618"/>
</dbReference>
<name>A0ABK0M1F2_RAT</name>
<dbReference type="PANTHER" id="PTHR28574:SF1">
    <property type="entry name" value="RIKEN CDNA 6820408C15 GENE"/>
    <property type="match status" value="1"/>
</dbReference>
<dbReference type="GeneTree" id="ENSGT00390000003339"/>
<dbReference type="Pfam" id="PF15397">
    <property type="entry name" value="DUF4618"/>
    <property type="match status" value="1"/>
</dbReference>
<feature type="compositionally biased region" description="Basic residues" evidence="2">
    <location>
        <begin position="40"/>
        <end position="50"/>
    </location>
</feature>
<proteinExistence type="predicted"/>
<organism evidence="3 4">
    <name type="scientific">Rattus norvegicus</name>
    <name type="common">Rat</name>
    <dbReference type="NCBI Taxonomy" id="10116"/>
    <lineage>
        <taxon>Eukaryota</taxon>
        <taxon>Metazoa</taxon>
        <taxon>Chordata</taxon>
        <taxon>Craniata</taxon>
        <taxon>Vertebrata</taxon>
        <taxon>Euteleostomi</taxon>
        <taxon>Mammalia</taxon>
        <taxon>Eutheria</taxon>
        <taxon>Euarchontoglires</taxon>
        <taxon>Glires</taxon>
        <taxon>Rodentia</taxon>
        <taxon>Myomorpha</taxon>
        <taxon>Muroidea</taxon>
        <taxon>Muridae</taxon>
        <taxon>Murinae</taxon>
        <taxon>Rattus</taxon>
    </lineage>
</organism>
<evidence type="ECO:0000313" key="3">
    <source>
        <dbReference type="Ensembl" id="ENSRNOP00000108278.1"/>
    </source>
</evidence>
<reference evidence="3" key="1">
    <citation type="submission" date="2024-01" db="EMBL/GenBank/DDBJ databases">
        <title>GRCr8: a new rat reference genome assembly contstructed from accurate long reads and long range scaffolding.</title>
        <authorList>
            <person name="Doris P.A."/>
            <person name="Kalbfleisch T."/>
            <person name="Li K."/>
            <person name="Howe K."/>
            <person name="Wood J."/>
        </authorList>
    </citation>
    <scope>NUCLEOTIDE SEQUENCE [LARGE SCALE GENOMIC DNA]</scope>
    <source>
        <strain evidence="3">Brown Norway</strain>
    </source>
</reference>
<feature type="region of interest" description="Disordered" evidence="2">
    <location>
        <begin position="1"/>
        <end position="88"/>
    </location>
</feature>
<reference evidence="3" key="2">
    <citation type="submission" date="2025-08" db="UniProtKB">
        <authorList>
            <consortium name="Ensembl"/>
        </authorList>
    </citation>
    <scope>IDENTIFICATION</scope>
    <source>
        <strain evidence="3">Brown Norway</strain>
    </source>
</reference>
<keyword evidence="4" id="KW-1185">Reference proteome</keyword>
<evidence type="ECO:0000256" key="2">
    <source>
        <dbReference type="SAM" id="MobiDB-lite"/>
    </source>
</evidence>
<keyword evidence="1" id="KW-0175">Coiled coil</keyword>
<accession>A0ABK0M1F2</accession>
<dbReference type="Proteomes" id="UP000002494">
    <property type="component" value="Chromosome 3"/>
</dbReference>